<evidence type="ECO:0000313" key="4">
    <source>
        <dbReference type="EMBL" id="TGN39520.1"/>
    </source>
</evidence>
<sequence>MFRCLSLFAVGLSRALFVFLALSLSAAASQLGESAGVLNLRLMVSGGEQRQVYQELIDRFRKEHPGIAVRHREFEQEDYKANIEAWLSQPDGAPDVMFYFAGHLMADFYRKGLVRPIGDLWQSQQWNQAFPPAISEIVRYRGKPMGLPIAYYHWGIYYRKSLFQRLGIDPPETWDELLAVGEALKAEGITPFALGSEARWPAAAWFDYLNLRTNGLEFHRDLLAGKAAFDDERVRRVLSLWGDLVDREFFLPGHSQMSWRSALPYLYQNHAGMMLMGGFVVPQFPQQLIDDIGLFPFPVIDPERRLAEEAPTDLLFIPSRARNVTEAEAFLRFVARPDIQGWFNRRMGTIAPNRQSPDPEDRLVAEGQTILKRASGYSQFFDREMVRSVSSPAMDAFVDFLERELSVEALLATLATIRQNPEQ</sequence>
<dbReference type="EMBL" id="SRPF01000003">
    <property type="protein sequence ID" value="TGN39520.1"/>
    <property type="molecule type" value="Genomic_DNA"/>
</dbReference>
<evidence type="ECO:0000256" key="3">
    <source>
        <dbReference type="SAM" id="SignalP"/>
    </source>
</evidence>
<dbReference type="Proteomes" id="UP000298325">
    <property type="component" value="Unassembled WGS sequence"/>
</dbReference>
<comment type="subcellular location">
    <subcellularLocation>
        <location evidence="1">Periplasm</location>
    </subcellularLocation>
</comment>
<feature type="chain" id="PRO_5021198532" evidence="3">
    <location>
        <begin position="29"/>
        <end position="423"/>
    </location>
</feature>
<dbReference type="SUPFAM" id="SSF53850">
    <property type="entry name" value="Periplasmic binding protein-like II"/>
    <property type="match status" value="1"/>
</dbReference>
<feature type="signal peptide" evidence="3">
    <location>
        <begin position="1"/>
        <end position="28"/>
    </location>
</feature>
<dbReference type="PANTHER" id="PTHR43649">
    <property type="entry name" value="ARABINOSE-BINDING PROTEIN-RELATED"/>
    <property type="match status" value="1"/>
</dbReference>
<name>A0A4Z1BYB9_9GAMM</name>
<accession>A0A4Z1BYB9</accession>
<evidence type="ECO:0000256" key="2">
    <source>
        <dbReference type="ARBA" id="ARBA00008520"/>
    </source>
</evidence>
<organism evidence="4 5">
    <name type="scientific">Marinobacter confluentis</name>
    <dbReference type="NCBI Taxonomy" id="1697557"/>
    <lineage>
        <taxon>Bacteria</taxon>
        <taxon>Pseudomonadati</taxon>
        <taxon>Pseudomonadota</taxon>
        <taxon>Gammaproteobacteria</taxon>
        <taxon>Pseudomonadales</taxon>
        <taxon>Marinobacteraceae</taxon>
        <taxon>Marinobacter</taxon>
    </lineage>
</organism>
<protein>
    <submittedName>
        <fullName evidence="4">Carbohydrate ABC transporter substrate-binding protein</fullName>
    </submittedName>
</protein>
<evidence type="ECO:0000313" key="5">
    <source>
        <dbReference type="Proteomes" id="UP000298325"/>
    </source>
</evidence>
<dbReference type="GO" id="GO:0042597">
    <property type="term" value="C:periplasmic space"/>
    <property type="evidence" value="ECO:0007669"/>
    <property type="project" value="UniProtKB-SubCell"/>
</dbReference>
<dbReference type="Gene3D" id="3.40.190.10">
    <property type="entry name" value="Periplasmic binding protein-like II"/>
    <property type="match status" value="2"/>
</dbReference>
<dbReference type="PANTHER" id="PTHR43649:SF14">
    <property type="entry name" value="BLR3389 PROTEIN"/>
    <property type="match status" value="1"/>
</dbReference>
<dbReference type="OrthoDB" id="2509690at2"/>
<dbReference type="AlphaFoldDB" id="A0A4Z1BYB9"/>
<comment type="similarity">
    <text evidence="2">Belongs to the bacterial solute-binding protein 1 family.</text>
</comment>
<comment type="caution">
    <text evidence="4">The sequence shown here is derived from an EMBL/GenBank/DDBJ whole genome shotgun (WGS) entry which is preliminary data.</text>
</comment>
<proteinExistence type="inferred from homology"/>
<keyword evidence="5" id="KW-1185">Reference proteome</keyword>
<keyword evidence="3" id="KW-0732">Signal</keyword>
<dbReference type="Pfam" id="PF01547">
    <property type="entry name" value="SBP_bac_1"/>
    <property type="match status" value="1"/>
</dbReference>
<reference evidence="4 5" key="1">
    <citation type="submission" date="2019-04" db="EMBL/GenBank/DDBJ databases">
        <authorList>
            <person name="Park S."/>
            <person name="Yoon J.-H."/>
        </authorList>
    </citation>
    <scope>NUCLEOTIDE SEQUENCE [LARGE SCALE GENOMIC DNA]</scope>
    <source>
        <strain evidence="4 5">HJM-18</strain>
    </source>
</reference>
<evidence type="ECO:0000256" key="1">
    <source>
        <dbReference type="ARBA" id="ARBA00004418"/>
    </source>
</evidence>
<dbReference type="InterPro" id="IPR050490">
    <property type="entry name" value="Bact_solute-bd_prot1"/>
</dbReference>
<gene>
    <name evidence="4" type="ORF">E5Q11_12950</name>
</gene>
<dbReference type="InterPro" id="IPR006059">
    <property type="entry name" value="SBP"/>
</dbReference>